<keyword evidence="2" id="KW-1185">Reference proteome</keyword>
<protein>
    <submittedName>
        <fullName evidence="1">Uncharacterized protein</fullName>
    </submittedName>
</protein>
<organism evidence="1 2">
    <name type="scientific">Desulfobaculum bizertense DSM 18034</name>
    <dbReference type="NCBI Taxonomy" id="1121442"/>
    <lineage>
        <taxon>Bacteria</taxon>
        <taxon>Pseudomonadati</taxon>
        <taxon>Thermodesulfobacteriota</taxon>
        <taxon>Desulfovibrionia</taxon>
        <taxon>Desulfovibrionales</taxon>
        <taxon>Desulfovibrionaceae</taxon>
        <taxon>Desulfobaculum</taxon>
    </lineage>
</organism>
<sequence length="57" mass="6629">MRREVFRFWSIGAFSWQKKKSPSAWQKGCKIGMAEVLFPEAEHVLWLFAPLEGNKAC</sequence>
<dbReference type="Proteomes" id="UP000189733">
    <property type="component" value="Unassembled WGS sequence"/>
</dbReference>
<proteinExistence type="predicted"/>
<evidence type="ECO:0000313" key="2">
    <source>
        <dbReference type="Proteomes" id="UP000189733"/>
    </source>
</evidence>
<reference evidence="1 2" key="1">
    <citation type="submission" date="2017-02" db="EMBL/GenBank/DDBJ databases">
        <authorList>
            <person name="Peterson S.W."/>
        </authorList>
    </citation>
    <scope>NUCLEOTIDE SEQUENCE [LARGE SCALE GENOMIC DNA]</scope>
    <source>
        <strain evidence="1 2">DSM 18034</strain>
    </source>
</reference>
<dbReference type="AlphaFoldDB" id="A0A1T4X2N6"/>
<dbReference type="EMBL" id="FUYA01000014">
    <property type="protein sequence ID" value="SKA83131.1"/>
    <property type="molecule type" value="Genomic_DNA"/>
</dbReference>
<gene>
    <name evidence="1" type="ORF">SAMN02745702_02862</name>
</gene>
<evidence type="ECO:0000313" key="1">
    <source>
        <dbReference type="EMBL" id="SKA83131.1"/>
    </source>
</evidence>
<accession>A0A1T4X2N6</accession>
<name>A0A1T4X2N6_9BACT</name>